<name>A0ABY8CEI3_9GAMM</name>
<sequence length="149" mass="16629">MDDLMEYVFFDESLAKRFQVYCNTLGVKTELEADLTHTDDDSFIVKLNQKLSVEKVDKIEEEYGELLFGEQASLIEGNDEAGAIADACGVQVQLQSGQFTTVAIHPEIMNKILSVLSIDELQQFLAQIAEDIENPKLGPICSREDLPTI</sequence>
<reference evidence="1 2" key="1">
    <citation type="submission" date="2022-06" db="EMBL/GenBank/DDBJ databases">
        <title>Thiomicrohabdus sp. nov, an obligately chemolithoautotrophic, sulfur-oxidizing bacterium isolated from beach of Guanyin Mountain. Amoy.</title>
        <authorList>
            <person name="Zhu H."/>
        </authorList>
    </citation>
    <scope>NUCLEOTIDE SEQUENCE [LARGE SCALE GENOMIC DNA]</scope>
    <source>
        <strain evidence="1 2">XGS-01</strain>
    </source>
</reference>
<evidence type="ECO:0000313" key="2">
    <source>
        <dbReference type="Proteomes" id="UP001222275"/>
    </source>
</evidence>
<dbReference type="Proteomes" id="UP001222275">
    <property type="component" value="Chromosome"/>
</dbReference>
<gene>
    <name evidence="1" type="ORF">NR989_00815</name>
</gene>
<organism evidence="1 2">
    <name type="scientific">Thiomicrorhabdus lithotrophica</name>
    <dbReference type="NCBI Taxonomy" id="2949997"/>
    <lineage>
        <taxon>Bacteria</taxon>
        <taxon>Pseudomonadati</taxon>
        <taxon>Pseudomonadota</taxon>
        <taxon>Gammaproteobacteria</taxon>
        <taxon>Thiotrichales</taxon>
        <taxon>Piscirickettsiaceae</taxon>
        <taxon>Thiomicrorhabdus</taxon>
    </lineage>
</organism>
<keyword evidence="2" id="KW-1185">Reference proteome</keyword>
<protein>
    <submittedName>
        <fullName evidence="1">Uncharacterized protein</fullName>
    </submittedName>
</protein>
<dbReference type="RefSeq" id="WP_275595075.1">
    <property type="nucleotide sequence ID" value="NZ_CP102381.1"/>
</dbReference>
<accession>A0ABY8CEI3</accession>
<dbReference type="EMBL" id="CP102381">
    <property type="protein sequence ID" value="WEJ62818.1"/>
    <property type="molecule type" value="Genomic_DNA"/>
</dbReference>
<proteinExistence type="predicted"/>
<evidence type="ECO:0000313" key="1">
    <source>
        <dbReference type="EMBL" id="WEJ62818.1"/>
    </source>
</evidence>